<dbReference type="Proteomes" id="UP001459277">
    <property type="component" value="Unassembled WGS sequence"/>
</dbReference>
<keyword evidence="3" id="KW-1185">Reference proteome</keyword>
<feature type="domain" description="RNase H type-1" evidence="1">
    <location>
        <begin position="6"/>
        <end position="93"/>
    </location>
</feature>
<dbReference type="GO" id="GO:0004523">
    <property type="term" value="F:RNA-DNA hybrid ribonuclease activity"/>
    <property type="evidence" value="ECO:0007669"/>
    <property type="project" value="InterPro"/>
</dbReference>
<evidence type="ECO:0000313" key="2">
    <source>
        <dbReference type="EMBL" id="KAL0009990.1"/>
    </source>
</evidence>
<sequence length="124" mass="13669">MESPTPGGYSSLEIEAIAVEKGALLAKEMEWQQVIIESDALSVVNSVNAGDESGCNGHLFQGIRCILNSFNSWQFKHLKRVYNMAAHELAQHAKCYGTNQVWKGVAPPMVQHLVTTKKKTLGRV</sequence>
<organism evidence="2 3">
    <name type="scientific">Lithocarpus litseifolius</name>
    <dbReference type="NCBI Taxonomy" id="425828"/>
    <lineage>
        <taxon>Eukaryota</taxon>
        <taxon>Viridiplantae</taxon>
        <taxon>Streptophyta</taxon>
        <taxon>Embryophyta</taxon>
        <taxon>Tracheophyta</taxon>
        <taxon>Spermatophyta</taxon>
        <taxon>Magnoliopsida</taxon>
        <taxon>eudicotyledons</taxon>
        <taxon>Gunneridae</taxon>
        <taxon>Pentapetalae</taxon>
        <taxon>rosids</taxon>
        <taxon>fabids</taxon>
        <taxon>Fagales</taxon>
        <taxon>Fagaceae</taxon>
        <taxon>Lithocarpus</taxon>
    </lineage>
</organism>
<dbReference type="InterPro" id="IPR012337">
    <property type="entry name" value="RNaseH-like_sf"/>
</dbReference>
<name>A0AAW2DH69_9ROSI</name>
<dbReference type="PANTHER" id="PTHR47723">
    <property type="entry name" value="OS05G0353850 PROTEIN"/>
    <property type="match status" value="1"/>
</dbReference>
<dbReference type="AlphaFoldDB" id="A0AAW2DH69"/>
<dbReference type="EMBL" id="JAZDWU010000002">
    <property type="protein sequence ID" value="KAL0009990.1"/>
    <property type="molecule type" value="Genomic_DNA"/>
</dbReference>
<dbReference type="InterPro" id="IPR044730">
    <property type="entry name" value="RNase_H-like_dom_plant"/>
</dbReference>
<dbReference type="SUPFAM" id="SSF53098">
    <property type="entry name" value="Ribonuclease H-like"/>
    <property type="match status" value="1"/>
</dbReference>
<dbReference type="GO" id="GO:0003676">
    <property type="term" value="F:nucleic acid binding"/>
    <property type="evidence" value="ECO:0007669"/>
    <property type="project" value="InterPro"/>
</dbReference>
<dbReference type="CDD" id="cd06222">
    <property type="entry name" value="RNase_H_like"/>
    <property type="match status" value="1"/>
</dbReference>
<dbReference type="Pfam" id="PF13456">
    <property type="entry name" value="RVT_3"/>
    <property type="match status" value="1"/>
</dbReference>
<protein>
    <recommendedName>
        <fullName evidence="1">RNase H type-1 domain-containing protein</fullName>
    </recommendedName>
</protein>
<dbReference type="Gene3D" id="3.30.420.10">
    <property type="entry name" value="Ribonuclease H-like superfamily/Ribonuclease H"/>
    <property type="match status" value="1"/>
</dbReference>
<dbReference type="PANTHER" id="PTHR47723:SF24">
    <property type="entry name" value="RNASE H TYPE-1 DOMAIN-CONTAINING PROTEIN"/>
    <property type="match status" value="1"/>
</dbReference>
<dbReference type="InterPro" id="IPR053151">
    <property type="entry name" value="RNase_H-like"/>
</dbReference>
<gene>
    <name evidence="2" type="ORF">SO802_005098</name>
</gene>
<proteinExistence type="predicted"/>
<comment type="caution">
    <text evidence="2">The sequence shown here is derived from an EMBL/GenBank/DDBJ whole genome shotgun (WGS) entry which is preliminary data.</text>
</comment>
<dbReference type="InterPro" id="IPR002156">
    <property type="entry name" value="RNaseH_domain"/>
</dbReference>
<evidence type="ECO:0000259" key="1">
    <source>
        <dbReference type="Pfam" id="PF13456"/>
    </source>
</evidence>
<accession>A0AAW2DH69</accession>
<reference evidence="2 3" key="1">
    <citation type="submission" date="2024-01" db="EMBL/GenBank/DDBJ databases">
        <title>A telomere-to-telomere, gap-free genome of sweet tea (Lithocarpus litseifolius).</title>
        <authorList>
            <person name="Zhou J."/>
        </authorList>
    </citation>
    <scope>NUCLEOTIDE SEQUENCE [LARGE SCALE GENOMIC DNA]</scope>
    <source>
        <strain evidence="2">Zhou-2022a</strain>
        <tissue evidence="2">Leaf</tissue>
    </source>
</reference>
<dbReference type="InterPro" id="IPR036397">
    <property type="entry name" value="RNaseH_sf"/>
</dbReference>
<evidence type="ECO:0000313" key="3">
    <source>
        <dbReference type="Proteomes" id="UP001459277"/>
    </source>
</evidence>